<proteinExistence type="predicted"/>
<dbReference type="AlphaFoldDB" id="A0AA40GBK4"/>
<keyword evidence="2" id="KW-1185">Reference proteome</keyword>
<evidence type="ECO:0000313" key="2">
    <source>
        <dbReference type="Proteomes" id="UP001177670"/>
    </source>
</evidence>
<evidence type="ECO:0000313" key="1">
    <source>
        <dbReference type="EMBL" id="KAK1134739.1"/>
    </source>
</evidence>
<comment type="caution">
    <text evidence="1">The sequence shown here is derived from an EMBL/GenBank/DDBJ whole genome shotgun (WGS) entry which is preliminary data.</text>
</comment>
<organism evidence="1 2">
    <name type="scientific">Melipona bicolor</name>
    <dbReference type="NCBI Taxonomy" id="60889"/>
    <lineage>
        <taxon>Eukaryota</taxon>
        <taxon>Metazoa</taxon>
        <taxon>Ecdysozoa</taxon>
        <taxon>Arthropoda</taxon>
        <taxon>Hexapoda</taxon>
        <taxon>Insecta</taxon>
        <taxon>Pterygota</taxon>
        <taxon>Neoptera</taxon>
        <taxon>Endopterygota</taxon>
        <taxon>Hymenoptera</taxon>
        <taxon>Apocrita</taxon>
        <taxon>Aculeata</taxon>
        <taxon>Apoidea</taxon>
        <taxon>Anthophila</taxon>
        <taxon>Apidae</taxon>
        <taxon>Melipona</taxon>
    </lineage>
</organism>
<sequence length="175" mass="19916">MPLATIPLREPQKSTRERDIQLDAFWMQAPRCPLSSPPVPRRVFLRFGEEKGNFGRSKGRSFRGPVDCQKYSDVGTRWDRIVERGVLHRGGTERGTARGLHFAFMEFHGAGVNQKFRAPDNIKPSSLVLPSREKSVYNPPSWDKVIWRRILAKDDVDDYGREAAGLRLDKGVKPA</sequence>
<accession>A0AA40GBK4</accession>
<dbReference type="Proteomes" id="UP001177670">
    <property type="component" value="Unassembled WGS sequence"/>
</dbReference>
<name>A0AA40GBK4_9HYME</name>
<gene>
    <name evidence="1" type="ORF">K0M31_007518</name>
</gene>
<protein>
    <submittedName>
        <fullName evidence="1">Uncharacterized protein</fullName>
    </submittedName>
</protein>
<reference evidence="1" key="1">
    <citation type="submission" date="2021-10" db="EMBL/GenBank/DDBJ databases">
        <title>Melipona bicolor Genome sequencing and assembly.</title>
        <authorList>
            <person name="Araujo N.S."/>
            <person name="Arias M.C."/>
        </authorList>
    </citation>
    <scope>NUCLEOTIDE SEQUENCE</scope>
    <source>
        <strain evidence="1">USP_2M_L1-L4_2017</strain>
        <tissue evidence="1">Whole body</tissue>
    </source>
</reference>
<dbReference type="EMBL" id="JAHYIQ010000002">
    <property type="protein sequence ID" value="KAK1134739.1"/>
    <property type="molecule type" value="Genomic_DNA"/>
</dbReference>